<feature type="region of interest" description="Disordered" evidence="8">
    <location>
        <begin position="378"/>
        <end position="402"/>
    </location>
</feature>
<dbReference type="EMBL" id="JAAZSR010000119">
    <property type="protein sequence ID" value="NKX50718.1"/>
    <property type="molecule type" value="Genomic_DNA"/>
</dbReference>
<keyword evidence="12" id="KW-1185">Reference proteome</keyword>
<dbReference type="InterPro" id="IPR052352">
    <property type="entry name" value="Sugar_Degrad_Dehydratases"/>
</dbReference>
<dbReference type="PANTHER" id="PTHR43183">
    <property type="entry name" value="HYPOTHETICAL DIHYDROXYACID DEHYDRATASE (EUROFUNG)-RELATED"/>
    <property type="match status" value="1"/>
</dbReference>
<keyword evidence="7" id="KW-0028">Amino-acid biosynthesis</keyword>
<dbReference type="InterPro" id="IPR037237">
    <property type="entry name" value="IlvD/EDD_N"/>
</dbReference>
<dbReference type="Gene3D" id="3.50.30.80">
    <property type="entry name" value="IlvD/EDD C-terminal domain-like"/>
    <property type="match status" value="1"/>
</dbReference>
<dbReference type="Proteomes" id="UP000523795">
    <property type="component" value="Unassembled WGS sequence"/>
</dbReference>
<keyword evidence="3" id="KW-0479">Metal-binding</keyword>
<evidence type="ECO:0000256" key="8">
    <source>
        <dbReference type="SAM" id="MobiDB-lite"/>
    </source>
</evidence>
<gene>
    <name evidence="11" type="ORF">HER39_09095</name>
</gene>
<accession>A0ABX1JNW3</accession>
<sequence>NIGVGTCNVMGTATTMAAVAEMLGFALPGSALQGAASHTRRQLARQAGAQIVANVKAGLRPQDLVTGHSLENAFRVVTALGGSTNAVIHLEAIAGRAGLDIGPDRFGRWSAETPYVANVRPGGALLLADLDEAGGIPAVVNSIRHLIHTQAPTATGRSWDEVLAERVFGGHPALAPARAPLSGRGALVMLRGNLAPRGAVLKAAGTHDPALQQHRGRAVVFDGIADLNARIDDPDLDVDKDSILVLRGMGVLGAPGMPEVGHIPIPAKLHRQGVRDMVRLSDARMSGTSTGTVVLHITPEAAAGGPLGLLRTGDEIELGVAAGTIRHFIPEAELAAREPFRNPQHPARGFAWLHQRLVLQPDAGCDFDFLRARFQGTGAGTAPGGRTDMQAPQSPAYSGDGR</sequence>
<dbReference type="InterPro" id="IPR056740">
    <property type="entry name" value="ILV_EDD_C"/>
</dbReference>
<feature type="domain" description="Dihydroxy-acid/6-phosphogluconate dehydratase C-terminal" evidence="10">
    <location>
        <begin position="175"/>
        <end position="365"/>
    </location>
</feature>
<keyword evidence="6" id="KW-0456">Lyase</keyword>
<protein>
    <submittedName>
        <fullName evidence="11">Dihydroxy-acid dehydratase</fullName>
    </submittedName>
</protein>
<dbReference type="Pfam" id="PF24877">
    <property type="entry name" value="ILV_EDD_C"/>
    <property type="match status" value="1"/>
</dbReference>
<evidence type="ECO:0000256" key="6">
    <source>
        <dbReference type="ARBA" id="ARBA00023239"/>
    </source>
</evidence>
<feature type="non-terminal residue" evidence="11">
    <location>
        <position position="1"/>
    </location>
</feature>
<name>A0ABX1JNW3_9MICC</name>
<keyword evidence="5" id="KW-0411">Iron-sulfur</keyword>
<evidence type="ECO:0000313" key="11">
    <source>
        <dbReference type="EMBL" id="NKX50718.1"/>
    </source>
</evidence>
<keyword evidence="2" id="KW-0001">2Fe-2S</keyword>
<dbReference type="PANTHER" id="PTHR43183:SF1">
    <property type="entry name" value="HYPOTHETICAL DIHYDROXY-ACID DEHYDRATASE (EUROFUNG)-RELATED"/>
    <property type="match status" value="1"/>
</dbReference>
<dbReference type="InterPro" id="IPR000581">
    <property type="entry name" value="ILV_EDD_N"/>
</dbReference>
<feature type="domain" description="Dihydroxy-acid/6-phosphogluconate dehydratase N-terminal" evidence="9">
    <location>
        <begin position="3"/>
        <end position="161"/>
    </location>
</feature>
<comment type="similarity">
    <text evidence="1">Belongs to the IlvD/Edd family.</text>
</comment>
<reference evidence="11 12" key="1">
    <citation type="submission" date="2020-04" db="EMBL/GenBank/DDBJ databases">
        <authorList>
            <person name="Liu S."/>
        </authorList>
    </citation>
    <scope>NUCLEOTIDE SEQUENCE [LARGE SCALE GENOMIC DNA]</scope>
    <source>
        <strain evidence="11 12">CGMCC 1.15091</strain>
    </source>
</reference>
<evidence type="ECO:0000259" key="10">
    <source>
        <dbReference type="Pfam" id="PF24877"/>
    </source>
</evidence>
<evidence type="ECO:0000256" key="7">
    <source>
        <dbReference type="ARBA" id="ARBA00023304"/>
    </source>
</evidence>
<evidence type="ECO:0000259" key="9">
    <source>
        <dbReference type="Pfam" id="PF00920"/>
    </source>
</evidence>
<evidence type="ECO:0000313" key="12">
    <source>
        <dbReference type="Proteomes" id="UP000523795"/>
    </source>
</evidence>
<evidence type="ECO:0000256" key="2">
    <source>
        <dbReference type="ARBA" id="ARBA00022714"/>
    </source>
</evidence>
<evidence type="ECO:0000256" key="1">
    <source>
        <dbReference type="ARBA" id="ARBA00006486"/>
    </source>
</evidence>
<evidence type="ECO:0000256" key="5">
    <source>
        <dbReference type="ARBA" id="ARBA00023014"/>
    </source>
</evidence>
<evidence type="ECO:0000256" key="3">
    <source>
        <dbReference type="ARBA" id="ARBA00022723"/>
    </source>
</evidence>
<dbReference type="InterPro" id="IPR042096">
    <property type="entry name" value="Dihydro-acid_dehy_C"/>
</dbReference>
<dbReference type="SUPFAM" id="SSF52016">
    <property type="entry name" value="LeuD/IlvD-like"/>
    <property type="match status" value="1"/>
</dbReference>
<dbReference type="SUPFAM" id="SSF143975">
    <property type="entry name" value="IlvD/EDD N-terminal domain-like"/>
    <property type="match status" value="1"/>
</dbReference>
<evidence type="ECO:0000256" key="4">
    <source>
        <dbReference type="ARBA" id="ARBA00023004"/>
    </source>
</evidence>
<keyword evidence="4" id="KW-0408">Iron</keyword>
<dbReference type="Pfam" id="PF00920">
    <property type="entry name" value="ILVD_EDD_N"/>
    <property type="match status" value="1"/>
</dbReference>
<keyword evidence="7" id="KW-0100">Branched-chain amino acid biosynthesis</keyword>
<comment type="caution">
    <text evidence="11">The sequence shown here is derived from an EMBL/GenBank/DDBJ whole genome shotgun (WGS) entry which is preliminary data.</text>
</comment>
<organism evidence="11 12">
    <name type="scientific">Arthrobacter deserti</name>
    <dbReference type="NCBI Taxonomy" id="1742687"/>
    <lineage>
        <taxon>Bacteria</taxon>
        <taxon>Bacillati</taxon>
        <taxon>Actinomycetota</taxon>
        <taxon>Actinomycetes</taxon>
        <taxon>Micrococcales</taxon>
        <taxon>Micrococcaceae</taxon>
        <taxon>Arthrobacter</taxon>
    </lineage>
</organism>
<proteinExistence type="inferred from homology"/>